<sequence length="274" mass="31205">MHWSFPDEEWHGEDYTEWEFKLDETIKIQEYDERTHCNRRGAHIAGVELDASQEWRGDITNAFESVTTFCKIKTNKTCSTHIHISPGDGKDWTLDELKEISMAVTYFEWAFLALLPPHRRKSAFCQSHTAGRSWAKADRKEARKLTRLMNPDPRNGNTSTKDYAWHFGNIFPGPSGMESTGKTIEWRQPPGVETADACLAWTELALNFIQAARKPGMHNTIDHYKPNVGGLRKFIKDGLVKGVGSRKYMDSILQKIDKSECKTPTLATVPTSSK</sequence>
<dbReference type="Pfam" id="PF12224">
    <property type="entry name" value="Amidoligase_2"/>
    <property type="match status" value="1"/>
</dbReference>
<gene>
    <name evidence="1" type="ORF">CONLIGDRAFT_688027</name>
</gene>
<accession>A0A1J7K2A9</accession>
<dbReference type="InterPro" id="IPR022025">
    <property type="entry name" value="Amidoligase_2"/>
</dbReference>
<dbReference type="InParanoid" id="A0A1J7K2A9"/>
<dbReference type="PANTHER" id="PTHR36847">
    <property type="entry name" value="AMIDOLIGASE ENZYME"/>
    <property type="match status" value="1"/>
</dbReference>
<keyword evidence="2" id="KW-1185">Reference proteome</keyword>
<protein>
    <recommendedName>
        <fullName evidence="3">Amidoligase enzyme</fullName>
    </recommendedName>
</protein>
<dbReference type="STRING" id="1408157.A0A1J7K2A9"/>
<dbReference type="AlphaFoldDB" id="A0A1J7K2A9"/>
<dbReference type="Proteomes" id="UP000182658">
    <property type="component" value="Unassembled WGS sequence"/>
</dbReference>
<evidence type="ECO:0000313" key="2">
    <source>
        <dbReference type="Proteomes" id="UP000182658"/>
    </source>
</evidence>
<dbReference type="OrthoDB" id="5291055at2759"/>
<evidence type="ECO:0008006" key="3">
    <source>
        <dbReference type="Google" id="ProtNLM"/>
    </source>
</evidence>
<name>A0A1J7K2A9_9PEZI</name>
<proteinExistence type="predicted"/>
<organism evidence="1 2">
    <name type="scientific">Coniochaeta ligniaria NRRL 30616</name>
    <dbReference type="NCBI Taxonomy" id="1408157"/>
    <lineage>
        <taxon>Eukaryota</taxon>
        <taxon>Fungi</taxon>
        <taxon>Dikarya</taxon>
        <taxon>Ascomycota</taxon>
        <taxon>Pezizomycotina</taxon>
        <taxon>Sordariomycetes</taxon>
        <taxon>Sordariomycetidae</taxon>
        <taxon>Coniochaetales</taxon>
        <taxon>Coniochaetaceae</taxon>
        <taxon>Coniochaeta</taxon>
    </lineage>
</organism>
<dbReference type="PANTHER" id="PTHR36847:SF1">
    <property type="entry name" value="AMIDOLIGASE ENZYME"/>
    <property type="match status" value="1"/>
</dbReference>
<evidence type="ECO:0000313" key="1">
    <source>
        <dbReference type="EMBL" id="OIW34290.1"/>
    </source>
</evidence>
<dbReference type="EMBL" id="KV875093">
    <property type="protein sequence ID" value="OIW34290.1"/>
    <property type="molecule type" value="Genomic_DNA"/>
</dbReference>
<reference evidence="1 2" key="1">
    <citation type="submission" date="2016-10" db="EMBL/GenBank/DDBJ databases">
        <title>Draft genome sequence of Coniochaeta ligniaria NRRL30616, a lignocellulolytic fungus for bioabatement of inhibitors in plant biomass hydrolysates.</title>
        <authorList>
            <consortium name="DOE Joint Genome Institute"/>
            <person name="Jimenez D.J."/>
            <person name="Hector R.E."/>
            <person name="Riley R."/>
            <person name="Sun H."/>
            <person name="Grigoriev I.V."/>
            <person name="Van Elsas J.D."/>
            <person name="Nichols N.N."/>
        </authorList>
    </citation>
    <scope>NUCLEOTIDE SEQUENCE [LARGE SCALE GENOMIC DNA]</scope>
    <source>
        <strain evidence="1 2">NRRL 30616</strain>
    </source>
</reference>